<name>A0A812XY43_SYMPI</name>
<keyword evidence="2" id="KW-1185">Reference proteome</keyword>
<gene>
    <name evidence="1" type="ORF">SPIL2461_LOCUS22111</name>
</gene>
<evidence type="ECO:0000313" key="1">
    <source>
        <dbReference type="EMBL" id="CAE7758864.1"/>
    </source>
</evidence>
<feature type="non-terminal residue" evidence="1">
    <location>
        <position position="78"/>
    </location>
</feature>
<accession>A0A812XY43</accession>
<sequence length="78" mass="8230">RGAEIQAQSAPHPGDRCHCQQTSSGSVHGFCVCGRGPYGALRCASSPLVVAQSQARRHHCRPRLCAGETLAISRAICC</sequence>
<comment type="caution">
    <text evidence="1">The sequence shown here is derived from an EMBL/GenBank/DDBJ whole genome shotgun (WGS) entry which is preliminary data.</text>
</comment>
<organism evidence="1 2">
    <name type="scientific">Symbiodinium pilosum</name>
    <name type="common">Dinoflagellate</name>
    <dbReference type="NCBI Taxonomy" id="2952"/>
    <lineage>
        <taxon>Eukaryota</taxon>
        <taxon>Sar</taxon>
        <taxon>Alveolata</taxon>
        <taxon>Dinophyceae</taxon>
        <taxon>Suessiales</taxon>
        <taxon>Symbiodiniaceae</taxon>
        <taxon>Symbiodinium</taxon>
    </lineage>
</organism>
<dbReference type="Proteomes" id="UP000649617">
    <property type="component" value="Unassembled WGS sequence"/>
</dbReference>
<dbReference type="EMBL" id="CAJNIZ010046890">
    <property type="protein sequence ID" value="CAE7758864.1"/>
    <property type="molecule type" value="Genomic_DNA"/>
</dbReference>
<reference evidence="1" key="1">
    <citation type="submission" date="2021-02" db="EMBL/GenBank/DDBJ databases">
        <authorList>
            <person name="Dougan E. K."/>
            <person name="Rhodes N."/>
            <person name="Thang M."/>
            <person name="Chan C."/>
        </authorList>
    </citation>
    <scope>NUCLEOTIDE SEQUENCE</scope>
</reference>
<proteinExistence type="predicted"/>
<evidence type="ECO:0000313" key="2">
    <source>
        <dbReference type="Proteomes" id="UP000649617"/>
    </source>
</evidence>
<dbReference type="AlphaFoldDB" id="A0A812XY43"/>
<protein>
    <submittedName>
        <fullName evidence="1">Uncharacterized protein</fullName>
    </submittedName>
</protein>
<feature type="non-terminal residue" evidence="1">
    <location>
        <position position="1"/>
    </location>
</feature>